<dbReference type="InterPro" id="IPR002885">
    <property type="entry name" value="PPR_rpt"/>
</dbReference>
<dbReference type="NCBIfam" id="TIGR00756">
    <property type="entry name" value="PPR"/>
    <property type="match status" value="2"/>
</dbReference>
<dbReference type="FunFam" id="1.25.40.10:FF:000348">
    <property type="entry name" value="Pentatricopeptide repeat-containing protein chloroplastic"/>
    <property type="match status" value="1"/>
</dbReference>
<dbReference type="PROSITE" id="PS51375">
    <property type="entry name" value="PPR"/>
    <property type="match status" value="2"/>
</dbReference>
<dbReference type="PANTHER" id="PTHR47926:SF436">
    <property type="entry name" value="PENTATRICOPEPTIDE REPEAT-CONTAINING PROTEIN ELI1, CHLOROPLASTIC-LIKE ISOFORM X2"/>
    <property type="match status" value="1"/>
</dbReference>
<feature type="repeat" description="PPR" evidence="2">
    <location>
        <begin position="136"/>
        <end position="170"/>
    </location>
</feature>
<evidence type="ECO:0000256" key="2">
    <source>
        <dbReference type="PROSITE-ProRule" id="PRU00708"/>
    </source>
</evidence>
<dbReference type="Proteomes" id="UP001417504">
    <property type="component" value="Unassembled WGS sequence"/>
</dbReference>
<evidence type="ECO:0000313" key="4">
    <source>
        <dbReference type="EMBL" id="KAK9101983.1"/>
    </source>
</evidence>
<gene>
    <name evidence="4" type="ORF">Sjap_019237</name>
</gene>
<evidence type="ECO:0000256" key="1">
    <source>
        <dbReference type="ARBA" id="ARBA00022737"/>
    </source>
</evidence>
<name>A0AAP0HUJ2_9MAGN</name>
<proteinExistence type="predicted"/>
<dbReference type="InterPro" id="IPR033443">
    <property type="entry name" value="PROP1-like_PPR_dom"/>
</dbReference>
<dbReference type="Pfam" id="PF17177">
    <property type="entry name" value="PPR_long"/>
    <property type="match status" value="1"/>
</dbReference>
<protein>
    <recommendedName>
        <fullName evidence="3">PROP1-like PPR domain-containing protein</fullName>
    </recommendedName>
</protein>
<accession>A0AAP0HUJ2</accession>
<dbReference type="GO" id="GO:0009451">
    <property type="term" value="P:RNA modification"/>
    <property type="evidence" value="ECO:0007669"/>
    <property type="project" value="InterPro"/>
</dbReference>
<evidence type="ECO:0000313" key="5">
    <source>
        <dbReference type="Proteomes" id="UP001417504"/>
    </source>
</evidence>
<dbReference type="Pfam" id="PF01535">
    <property type="entry name" value="PPR"/>
    <property type="match status" value="4"/>
</dbReference>
<feature type="domain" description="PROP1-like PPR" evidence="3">
    <location>
        <begin position="281"/>
        <end position="372"/>
    </location>
</feature>
<organism evidence="4 5">
    <name type="scientific">Stephania japonica</name>
    <dbReference type="NCBI Taxonomy" id="461633"/>
    <lineage>
        <taxon>Eukaryota</taxon>
        <taxon>Viridiplantae</taxon>
        <taxon>Streptophyta</taxon>
        <taxon>Embryophyta</taxon>
        <taxon>Tracheophyta</taxon>
        <taxon>Spermatophyta</taxon>
        <taxon>Magnoliopsida</taxon>
        <taxon>Ranunculales</taxon>
        <taxon>Menispermaceae</taxon>
        <taxon>Menispermoideae</taxon>
        <taxon>Cissampelideae</taxon>
        <taxon>Stephania</taxon>
    </lineage>
</organism>
<comment type="caution">
    <text evidence="4">The sequence shown here is derived from an EMBL/GenBank/DDBJ whole genome shotgun (WGS) entry which is preliminary data.</text>
</comment>
<dbReference type="FunFam" id="1.25.40.10:FF:000090">
    <property type="entry name" value="Pentatricopeptide repeat-containing protein, chloroplastic"/>
    <property type="match status" value="1"/>
</dbReference>
<dbReference type="Gene3D" id="1.25.40.10">
    <property type="entry name" value="Tetratricopeptide repeat domain"/>
    <property type="match status" value="3"/>
</dbReference>
<reference evidence="4 5" key="1">
    <citation type="submission" date="2024-01" db="EMBL/GenBank/DDBJ databases">
        <title>Genome assemblies of Stephania.</title>
        <authorList>
            <person name="Yang L."/>
        </authorList>
    </citation>
    <scope>NUCLEOTIDE SEQUENCE [LARGE SCALE GENOMIC DNA]</scope>
    <source>
        <strain evidence="4">QJT</strain>
        <tissue evidence="4">Leaf</tissue>
    </source>
</reference>
<dbReference type="InterPro" id="IPR046960">
    <property type="entry name" value="PPR_At4g14850-like_plant"/>
</dbReference>
<dbReference type="InterPro" id="IPR011990">
    <property type="entry name" value="TPR-like_helical_dom_sf"/>
</dbReference>
<feature type="repeat" description="PPR" evidence="2">
    <location>
        <begin position="269"/>
        <end position="303"/>
    </location>
</feature>
<evidence type="ECO:0000259" key="3">
    <source>
        <dbReference type="Pfam" id="PF17177"/>
    </source>
</evidence>
<dbReference type="GO" id="GO:0003723">
    <property type="term" value="F:RNA binding"/>
    <property type="evidence" value="ECO:0007669"/>
    <property type="project" value="InterPro"/>
</dbReference>
<dbReference type="PANTHER" id="PTHR47926">
    <property type="entry name" value="PENTATRICOPEPTIDE REPEAT-CONTAINING PROTEIN"/>
    <property type="match status" value="1"/>
</dbReference>
<dbReference type="AlphaFoldDB" id="A0AAP0HUJ2"/>
<sequence>MFQKTVETLAKTATKDLKHFKGIHAHIIKSHHNTFIYNNMIRGYVKTNSPMPAILCYLDMLNYGLIANNYTFPPLIKACTLIVHSMKCTGCLVHAHVVKFGFYDDPFVASTLIEFYSSVLDMATARRLFDGVAKRDVVLWTSMVDGYGKVGDVESARALFDEMPDRNVVSWSAMMAGYSRVSDFREVLCLFRQMQEACVKPNESVLVSAATACSHLGALAQGQWVHSYAKLQYSLESNAILATAIVDMHAKCGCIEAALSVFEGIARKDGGAWNAIISGVAMNSGARKSIELFNRMVAIGAQPNETTFVTILTACTHSGLVEKGLSLFKQMETVYNVKPRSEHFACIVDLLARSGMLEDAEKFIEEHMGEFDSRDANVWGALLGACRVHGKVEVGNRIWKKLASAGFVDCGIYMTLYNMYKEAGWEIEAKSVRRMLIEMGLKKKPGCSLIEVNGVVDEFIAGDLSHPKAGEISETLISLFNTMNFLILI</sequence>
<dbReference type="EMBL" id="JBBNAE010000008">
    <property type="protein sequence ID" value="KAK9101983.1"/>
    <property type="molecule type" value="Genomic_DNA"/>
</dbReference>
<keyword evidence="5" id="KW-1185">Reference proteome</keyword>
<keyword evidence="1" id="KW-0677">Repeat</keyword>